<comment type="similarity">
    <text evidence="1">Belongs to the SNAP-25 family.</text>
</comment>
<dbReference type="PROSITE" id="PS50192">
    <property type="entry name" value="T_SNARE"/>
    <property type="match status" value="2"/>
</dbReference>
<evidence type="ECO:0000256" key="4">
    <source>
        <dbReference type="ARBA" id="ARBA00023054"/>
    </source>
</evidence>
<dbReference type="CDD" id="cd15887">
    <property type="entry name" value="SNARE_SNAP29N"/>
    <property type="match status" value="1"/>
</dbReference>
<protein>
    <submittedName>
        <fullName evidence="8">t-SNARE coiled-coil homology domain-containing protein</fullName>
    </submittedName>
</protein>
<dbReference type="GO" id="GO:0031629">
    <property type="term" value="P:synaptic vesicle fusion to presynaptic active zone membrane"/>
    <property type="evidence" value="ECO:0007669"/>
    <property type="project" value="TreeGrafter"/>
</dbReference>
<evidence type="ECO:0000256" key="5">
    <source>
        <dbReference type="SAM" id="MobiDB-lite"/>
    </source>
</evidence>
<name>A0A914D5X6_9BILA</name>
<reference evidence="8" key="1">
    <citation type="submission" date="2022-11" db="UniProtKB">
        <authorList>
            <consortium name="WormBaseParasite"/>
        </authorList>
    </citation>
    <scope>IDENTIFICATION</scope>
</reference>
<evidence type="ECO:0000313" key="7">
    <source>
        <dbReference type="Proteomes" id="UP000887540"/>
    </source>
</evidence>
<keyword evidence="2" id="KW-0813">Transport</keyword>
<keyword evidence="3" id="KW-0653">Protein transport</keyword>
<feature type="domain" description="T-SNARE coiled-coil homology" evidence="6">
    <location>
        <begin position="176"/>
        <end position="238"/>
    </location>
</feature>
<dbReference type="GO" id="GO:0016082">
    <property type="term" value="P:synaptic vesicle priming"/>
    <property type="evidence" value="ECO:0007669"/>
    <property type="project" value="TreeGrafter"/>
</dbReference>
<dbReference type="PANTHER" id="PTHR19305:SF9">
    <property type="entry name" value="SYNAPTOSOMAL-ASSOCIATED PROTEIN 29"/>
    <property type="match status" value="1"/>
</dbReference>
<dbReference type="GO" id="GO:0098793">
    <property type="term" value="C:presynapse"/>
    <property type="evidence" value="ECO:0007669"/>
    <property type="project" value="GOC"/>
</dbReference>
<dbReference type="AlphaFoldDB" id="A0A914D5X6"/>
<dbReference type="GO" id="GO:0015031">
    <property type="term" value="P:protein transport"/>
    <property type="evidence" value="ECO:0007669"/>
    <property type="project" value="UniProtKB-KW"/>
</dbReference>
<keyword evidence="4" id="KW-0175">Coiled coil</keyword>
<dbReference type="GO" id="GO:0005886">
    <property type="term" value="C:plasma membrane"/>
    <property type="evidence" value="ECO:0007669"/>
    <property type="project" value="TreeGrafter"/>
</dbReference>
<dbReference type="WBParaSite" id="ACRNAN_scaffold1967.g12943.t1">
    <property type="protein sequence ID" value="ACRNAN_scaffold1967.g12943.t1"/>
    <property type="gene ID" value="ACRNAN_scaffold1967.g12943"/>
</dbReference>
<proteinExistence type="inferred from homology"/>
<dbReference type="GO" id="GO:0019905">
    <property type="term" value="F:syntaxin binding"/>
    <property type="evidence" value="ECO:0007669"/>
    <property type="project" value="TreeGrafter"/>
</dbReference>
<feature type="region of interest" description="Disordered" evidence="5">
    <location>
        <begin position="1"/>
        <end position="24"/>
    </location>
</feature>
<dbReference type="PANTHER" id="PTHR19305">
    <property type="entry name" value="SYNAPTOSOMAL ASSOCIATED PROTEIN"/>
    <property type="match status" value="1"/>
</dbReference>
<keyword evidence="7" id="KW-1185">Reference proteome</keyword>
<dbReference type="SMART" id="SM00397">
    <property type="entry name" value="t_SNARE"/>
    <property type="match status" value="2"/>
</dbReference>
<evidence type="ECO:0000256" key="3">
    <source>
        <dbReference type="ARBA" id="ARBA00022927"/>
    </source>
</evidence>
<dbReference type="InterPro" id="IPR000727">
    <property type="entry name" value="T_SNARE_dom"/>
</dbReference>
<dbReference type="GO" id="GO:0031201">
    <property type="term" value="C:SNARE complex"/>
    <property type="evidence" value="ECO:0007669"/>
    <property type="project" value="TreeGrafter"/>
</dbReference>
<dbReference type="GO" id="GO:0005484">
    <property type="term" value="F:SNAP receptor activity"/>
    <property type="evidence" value="ECO:0007669"/>
    <property type="project" value="TreeGrafter"/>
</dbReference>
<dbReference type="CDD" id="cd15856">
    <property type="entry name" value="SNARE_SNAP29C"/>
    <property type="match status" value="1"/>
</dbReference>
<accession>A0A914D5X6</accession>
<evidence type="ECO:0000256" key="2">
    <source>
        <dbReference type="ARBA" id="ARBA00022448"/>
    </source>
</evidence>
<evidence type="ECO:0000256" key="1">
    <source>
        <dbReference type="ARBA" id="ARBA00009480"/>
    </source>
</evidence>
<dbReference type="FunFam" id="1.20.5.110:FF:000041">
    <property type="entry name" value="Synaptosomal-associated protein 29"/>
    <property type="match status" value="1"/>
</dbReference>
<feature type="region of interest" description="Disordered" evidence="5">
    <location>
        <begin position="116"/>
        <end position="170"/>
    </location>
</feature>
<dbReference type="Proteomes" id="UP000887540">
    <property type="component" value="Unplaced"/>
</dbReference>
<feature type="compositionally biased region" description="Polar residues" evidence="5">
    <location>
        <begin position="129"/>
        <end position="163"/>
    </location>
</feature>
<sequence>MTNPFGENDRSNKPCNGFDNVKSYSSNGTIEDDVDYYEKEIERYMQESLGSTQRSKQHLESSEQLGIKTAQDLLAQREQLERTEKNLDDIHRTTQMTQRSLNSLKSVFGGFIKNKFSRAPRDPPAETNIPISQSDNKLNKTLNSISENPALNHSSSNSGPTLSEKSRNAIKGTRWEAMDNEIIENLDAMSSQLTGLKNLGVALGSEVEDQNSMLDRILMKADRNGTEIDDQNHQIKKLL</sequence>
<dbReference type="SUPFAM" id="SSF58038">
    <property type="entry name" value="SNARE fusion complex"/>
    <property type="match status" value="2"/>
</dbReference>
<evidence type="ECO:0000259" key="6">
    <source>
        <dbReference type="PROSITE" id="PS50192"/>
    </source>
</evidence>
<dbReference type="Gene3D" id="1.20.5.110">
    <property type="match status" value="2"/>
</dbReference>
<evidence type="ECO:0000313" key="8">
    <source>
        <dbReference type="WBParaSite" id="ACRNAN_scaffold1967.g12943.t1"/>
    </source>
</evidence>
<feature type="domain" description="T-SNARE coiled-coil homology" evidence="6">
    <location>
        <begin position="42"/>
        <end position="104"/>
    </location>
</feature>
<organism evidence="7 8">
    <name type="scientific">Acrobeloides nanus</name>
    <dbReference type="NCBI Taxonomy" id="290746"/>
    <lineage>
        <taxon>Eukaryota</taxon>
        <taxon>Metazoa</taxon>
        <taxon>Ecdysozoa</taxon>
        <taxon>Nematoda</taxon>
        <taxon>Chromadorea</taxon>
        <taxon>Rhabditida</taxon>
        <taxon>Tylenchina</taxon>
        <taxon>Cephalobomorpha</taxon>
        <taxon>Cephaloboidea</taxon>
        <taxon>Cephalobidae</taxon>
        <taxon>Acrobeloides</taxon>
    </lineage>
</organism>